<protein>
    <submittedName>
        <fullName evidence="2">Uncharacterized protein</fullName>
    </submittedName>
</protein>
<reference evidence="2 3" key="1">
    <citation type="journal article" date="2009" name="BMC Genomics">
        <title>Comparative genomics of the emerging human pathogen Photorhabdus asymbiotica with the insect pathogen Photorhabdus luminescens.</title>
        <authorList>
            <person name="Wilkinson P."/>
            <person name="Waterfield N.R."/>
            <person name="Crossman L."/>
            <person name="Corton C."/>
            <person name="Sanchez-Contreras M."/>
            <person name="Vlisidou I."/>
            <person name="Barron A."/>
            <person name="Bignell A."/>
            <person name="Clark L."/>
            <person name="Ormond D."/>
            <person name="Mayho M."/>
            <person name="Bason N."/>
            <person name="Smith F."/>
            <person name="Simmonds M."/>
            <person name="Churcher C."/>
            <person name="Harris D."/>
            <person name="Thompson N.R."/>
            <person name="Quail M."/>
            <person name="Parkhill J."/>
            <person name="ffrench-Constant R.H."/>
        </authorList>
    </citation>
    <scope>NUCLEOTIDE SEQUENCE [LARGE SCALE GENOMIC DNA]</scope>
    <source>
        <strain evidence="3">ATCC 43949 / 3105-77</strain>
    </source>
</reference>
<organism evidence="2 3">
    <name type="scientific">Photorhabdus asymbiotica subsp. asymbiotica (strain ATCC 43949 / 3105-77)</name>
    <name type="common">Xenorhabdus luminescens (strain 2)</name>
    <dbReference type="NCBI Taxonomy" id="553480"/>
    <lineage>
        <taxon>Bacteria</taxon>
        <taxon>Pseudomonadati</taxon>
        <taxon>Pseudomonadota</taxon>
        <taxon>Gammaproteobacteria</taxon>
        <taxon>Enterobacterales</taxon>
        <taxon>Morganellaceae</taxon>
        <taxon>Photorhabdus</taxon>
    </lineage>
</organism>
<dbReference type="KEGG" id="pay:PAU_02370"/>
<sequence length="40" mass="4480">MLPDCACNYRKHPGSIDNDVTGVSERSQQSSNLKDKGYKH</sequence>
<dbReference type="AlphaFoldDB" id="C7BLL5"/>
<evidence type="ECO:0000313" key="2">
    <source>
        <dbReference type="EMBL" id="CAQ84462.1"/>
    </source>
</evidence>
<evidence type="ECO:0000256" key="1">
    <source>
        <dbReference type="SAM" id="MobiDB-lite"/>
    </source>
</evidence>
<evidence type="ECO:0000313" key="3">
    <source>
        <dbReference type="Proteomes" id="UP000002747"/>
    </source>
</evidence>
<dbReference type="STRING" id="291112.PAU_02370"/>
<dbReference type="Proteomes" id="UP000002747">
    <property type="component" value="Chromosome"/>
</dbReference>
<name>C7BLL5_PHOAA</name>
<gene>
    <name evidence="2" type="ordered locus">PAU_02370</name>
</gene>
<proteinExistence type="predicted"/>
<dbReference type="EMBL" id="FM162591">
    <property type="protein sequence ID" value="CAQ84462.1"/>
    <property type="molecule type" value="Genomic_DNA"/>
</dbReference>
<feature type="region of interest" description="Disordered" evidence="1">
    <location>
        <begin position="16"/>
        <end position="40"/>
    </location>
</feature>
<accession>C7BLL5</accession>